<evidence type="ECO:0000313" key="2">
    <source>
        <dbReference type="Proteomes" id="UP001597185"/>
    </source>
</evidence>
<gene>
    <name evidence="1" type="ORF">ACFR9T_09765</name>
</gene>
<keyword evidence="2" id="KW-1185">Reference proteome</keyword>
<protein>
    <recommendedName>
        <fullName evidence="3">DUF3883 domain-containing protein</fullName>
    </recommendedName>
</protein>
<sequence length="287" mass="32538">MNDSWADVFGFTDLGTEDREETLEEVKQLVENLHQEHPEVFDSESISPQDYNRELRDAIFSLGGKYRQGHGADNEDIVRDVFLTPAEKQGKLSFVDQRGSERIDFKGRLADTGETFALDVKGGEGQSIGHLLVPNNTETLLFWSERNARNTKSPPSRLNEVINRAVRWGFNQSEDPSYMVIRDPPAGAVTEDGSVIPDVVVFPEQFPTPSHPDPQLPDLDDLHFAEVLFDVLTGIGDLEEDTIKKHIWWHDLTYTDGTINKEIWNAYDEDITLTTRSIEYSRISDVS</sequence>
<reference evidence="1 2" key="1">
    <citation type="journal article" date="2019" name="Int. J. Syst. Evol. Microbiol.">
        <title>The Global Catalogue of Microorganisms (GCM) 10K type strain sequencing project: providing services to taxonomists for standard genome sequencing and annotation.</title>
        <authorList>
            <consortium name="The Broad Institute Genomics Platform"/>
            <consortium name="The Broad Institute Genome Sequencing Center for Infectious Disease"/>
            <person name="Wu L."/>
            <person name="Ma J."/>
        </authorList>
    </citation>
    <scope>NUCLEOTIDE SEQUENCE [LARGE SCALE GENOMIC DNA]</scope>
    <source>
        <strain evidence="1 2">CGMCC 1.12689</strain>
    </source>
</reference>
<name>A0ABD6C0M4_9EURY</name>
<dbReference type="EMBL" id="JBHUDB010000006">
    <property type="protein sequence ID" value="MFD1570871.1"/>
    <property type="molecule type" value="Genomic_DNA"/>
</dbReference>
<accession>A0ABD6C0M4</accession>
<evidence type="ECO:0008006" key="3">
    <source>
        <dbReference type="Google" id="ProtNLM"/>
    </source>
</evidence>
<proteinExistence type="predicted"/>
<evidence type="ECO:0000313" key="1">
    <source>
        <dbReference type="EMBL" id="MFD1570871.1"/>
    </source>
</evidence>
<dbReference type="RefSeq" id="WP_256418393.1">
    <property type="nucleotide sequence ID" value="NZ_JANHDL010000005.1"/>
</dbReference>
<organism evidence="1 2">
    <name type="scientific">Halorubrum laminariae</name>
    <dbReference type="NCBI Taxonomy" id="1433523"/>
    <lineage>
        <taxon>Archaea</taxon>
        <taxon>Methanobacteriati</taxon>
        <taxon>Methanobacteriota</taxon>
        <taxon>Stenosarchaea group</taxon>
        <taxon>Halobacteria</taxon>
        <taxon>Halobacteriales</taxon>
        <taxon>Haloferacaceae</taxon>
        <taxon>Halorubrum</taxon>
    </lineage>
</organism>
<dbReference type="Proteomes" id="UP001597185">
    <property type="component" value="Unassembled WGS sequence"/>
</dbReference>
<comment type="caution">
    <text evidence="1">The sequence shown here is derived from an EMBL/GenBank/DDBJ whole genome shotgun (WGS) entry which is preliminary data.</text>
</comment>
<dbReference type="AlphaFoldDB" id="A0ABD6C0M4"/>